<dbReference type="Proteomes" id="UP000019753">
    <property type="component" value="Unassembled WGS sequence"/>
</dbReference>
<organism evidence="1 2">
    <name type="scientific">Actinotalea ferrariae CF5-4</name>
    <dbReference type="NCBI Taxonomy" id="948458"/>
    <lineage>
        <taxon>Bacteria</taxon>
        <taxon>Bacillati</taxon>
        <taxon>Actinomycetota</taxon>
        <taxon>Actinomycetes</taxon>
        <taxon>Micrococcales</taxon>
        <taxon>Cellulomonadaceae</taxon>
        <taxon>Actinotalea</taxon>
    </lineage>
</organism>
<evidence type="ECO:0000313" key="1">
    <source>
        <dbReference type="EMBL" id="EYR62364.1"/>
    </source>
</evidence>
<evidence type="ECO:0008006" key="3">
    <source>
        <dbReference type="Google" id="ProtNLM"/>
    </source>
</evidence>
<keyword evidence="2" id="KW-1185">Reference proteome</keyword>
<evidence type="ECO:0000313" key="2">
    <source>
        <dbReference type="Proteomes" id="UP000019753"/>
    </source>
</evidence>
<gene>
    <name evidence="1" type="ORF">N866_09270</name>
</gene>
<name>A0A021VMF6_9CELL</name>
<sequence>TARAAGIAVVTVPDGDPRATSATVQAVAAAAPQTVVAVGGAFGSAEDLAWKVRTAATGVELPGGGQVLFPGRRMVALYGTPGTAALGMLGEQDLPGSIARAQQLAAQYQALTPDVVVPAFEIIVTIAAAEATPDGNYSRELPVESFVPWVEAARDAGVYVVLDLQPGRTDFVTQAQMYEPLLRYPNVGLALDPEWRLAPDQVHLRQIGSVGIDEVNAVSAWLAQLTRDNALPQKLLILHQFKLSMIADRERLDMSHEELALMVHVDGQGSQPAKQGTWNALRATAPQGLWWGWKNFVDEDVPMLTPEQTYGGVQPVPDFVSYQ</sequence>
<feature type="non-terminal residue" evidence="1">
    <location>
        <position position="1"/>
    </location>
</feature>
<dbReference type="EMBL" id="AXCW01000257">
    <property type="protein sequence ID" value="EYR62364.1"/>
    <property type="molecule type" value="Genomic_DNA"/>
</dbReference>
<proteinExistence type="predicted"/>
<comment type="caution">
    <text evidence="1">The sequence shown here is derived from an EMBL/GenBank/DDBJ whole genome shotgun (WGS) entry which is preliminary data.</text>
</comment>
<dbReference type="AlphaFoldDB" id="A0A021VMF6"/>
<accession>A0A021VMF6</accession>
<protein>
    <recommendedName>
        <fullName evidence="3">Lipoprotein</fullName>
    </recommendedName>
</protein>
<reference evidence="1 2" key="1">
    <citation type="submission" date="2014-01" db="EMBL/GenBank/DDBJ databases">
        <title>Actinotalea ferrariae CF5-4.</title>
        <authorList>
            <person name="Chen F."/>
            <person name="Li Y."/>
            <person name="Wang G."/>
        </authorList>
    </citation>
    <scope>NUCLEOTIDE SEQUENCE [LARGE SCALE GENOMIC DNA]</scope>
    <source>
        <strain evidence="1 2">CF5-4</strain>
    </source>
</reference>